<feature type="domain" description="Oligopeptidase A N-terminal" evidence="11">
    <location>
        <begin position="31"/>
        <end position="150"/>
    </location>
</feature>
<comment type="cofactor">
    <cofactor evidence="9">
        <name>Zn(2+)</name>
        <dbReference type="ChEBI" id="CHEBI:29105"/>
    </cofactor>
    <text evidence="9">Binds 1 zinc ion.</text>
</comment>
<evidence type="ECO:0000256" key="4">
    <source>
        <dbReference type="ARBA" id="ARBA00022801"/>
    </source>
</evidence>
<dbReference type="Pfam" id="PF01432">
    <property type="entry name" value="Peptidase_M3"/>
    <property type="match status" value="1"/>
</dbReference>
<comment type="similarity">
    <text evidence="1 9">Belongs to the peptidase M3 family.</text>
</comment>
<evidence type="ECO:0000259" key="10">
    <source>
        <dbReference type="Pfam" id="PF01432"/>
    </source>
</evidence>
<evidence type="ECO:0000256" key="3">
    <source>
        <dbReference type="ARBA" id="ARBA00022723"/>
    </source>
</evidence>
<dbReference type="InterPro" id="IPR045090">
    <property type="entry name" value="Pept_M3A_M3B"/>
</dbReference>
<protein>
    <recommendedName>
        <fullName evidence="8">oligopeptidase A</fullName>
        <ecNumber evidence="8">3.4.24.70</ecNumber>
    </recommendedName>
</protein>
<name>A0A154QIA6_9GAMM</name>
<dbReference type="GO" id="GO:0005829">
    <property type="term" value="C:cytosol"/>
    <property type="evidence" value="ECO:0007669"/>
    <property type="project" value="UniProtKB-ARBA"/>
</dbReference>
<keyword evidence="13" id="KW-1185">Reference proteome</keyword>
<evidence type="ECO:0000259" key="11">
    <source>
        <dbReference type="Pfam" id="PF19310"/>
    </source>
</evidence>
<dbReference type="FunFam" id="3.40.390.10:FF:000009">
    <property type="entry name" value="Oligopeptidase A"/>
    <property type="match status" value="1"/>
</dbReference>
<dbReference type="GO" id="GO:0006518">
    <property type="term" value="P:peptide metabolic process"/>
    <property type="evidence" value="ECO:0007669"/>
    <property type="project" value="TreeGrafter"/>
</dbReference>
<dbReference type="Proteomes" id="UP000076131">
    <property type="component" value="Unassembled WGS sequence"/>
</dbReference>
<comment type="caution">
    <text evidence="12">The sequence shown here is derived from an EMBL/GenBank/DDBJ whole genome shotgun (WGS) entry which is preliminary data.</text>
</comment>
<evidence type="ECO:0000313" key="13">
    <source>
        <dbReference type="Proteomes" id="UP000076131"/>
    </source>
</evidence>
<dbReference type="Gene3D" id="1.10.1370.10">
    <property type="entry name" value="Neurolysin, domain 3"/>
    <property type="match status" value="1"/>
</dbReference>
<evidence type="ECO:0000256" key="6">
    <source>
        <dbReference type="ARBA" id="ARBA00023049"/>
    </source>
</evidence>
<reference evidence="12 13" key="1">
    <citation type="journal article" date="2016" name="MBio">
        <title>Lateral Gene Transfer in a Heavy Metal-Contaminated-Groundwater Microbial Community.</title>
        <authorList>
            <person name="Hemme C.L."/>
            <person name="Green S.J."/>
            <person name="Rishishwar L."/>
            <person name="Prakash O."/>
            <person name="Pettenato A."/>
            <person name="Chakraborty R."/>
            <person name="Deutschbauer A.M."/>
            <person name="Van Nostrand J.D."/>
            <person name="Wu L."/>
            <person name="He Z."/>
            <person name="Jordan I.K."/>
            <person name="Hazen T.C."/>
            <person name="Arkin A.P."/>
            <person name="Kostka J.E."/>
            <person name="Zhou J."/>
        </authorList>
    </citation>
    <scope>NUCLEOTIDE SEQUENCE [LARGE SCALE GENOMIC DNA]</scope>
    <source>
        <strain evidence="12 13">FW104-T7</strain>
    </source>
</reference>
<dbReference type="Pfam" id="PF19310">
    <property type="entry name" value="TOP_N"/>
    <property type="match status" value="1"/>
</dbReference>
<evidence type="ECO:0000256" key="1">
    <source>
        <dbReference type="ARBA" id="ARBA00006040"/>
    </source>
</evidence>
<dbReference type="AlphaFoldDB" id="A0A154QIA6"/>
<dbReference type="PANTHER" id="PTHR11804:SF84">
    <property type="entry name" value="SACCHAROLYSIN"/>
    <property type="match status" value="1"/>
</dbReference>
<dbReference type="GO" id="GO:0006508">
    <property type="term" value="P:proteolysis"/>
    <property type="evidence" value="ECO:0007669"/>
    <property type="project" value="UniProtKB-KW"/>
</dbReference>
<sequence length="690" mass="77126">MSANNPLLADDSLPAFSQIRPEHVEPAIDTILADYRAGIDALTAPGAPHDFGHVMLTQERLEQRLARAWAPVSHLHAVADSEALRKVYGPAEEKLTEHAIELGQNRDLYAAVRALAEAADFAALPRPERALVEHALRDFKLSGVALEEPARSRFRAIGVELSKLSTEFSNAVLDASEAWHEHITDERDLAGIPESGRAVLRQYAADQGLDGYLVTLKQPSVQAVLTYADNRGLRERVYWAYQTRASDQGPNAGKFDNSMRIERIMALRHEAAQLLGFANAAEESLATKMAASPTEVLEFLHDLAVRAKPVAQRELARLREFASTELKLDNLESWDVGYASEKLRQRDYALDEEQLKPYFPLPTVIDGLFGLAGKLYGITLAPREGVDVWHPEVRYYDVRDASGRVFAGTYVDLYARNGKRGGAWMDVCRARFDDGEQRQLPVAFLTCNFAPPTEGKPALLTHDDVLTLFHEFGHGLHHLLTEIALPSIGGIDGVEWDAVELPSQFMENFGWNREALDLFARHWQTGERLPDELFERMLAARHFHAGLFLVRQLEFALFDFLLHLEYDPVQGARALAVLEEVRKQVAVLHPPAWQRFPHGFSHIFAGGYAAGYYSYLWAELLSADAFGAFEERAGERGSVIDRATGERFRREFLAVGASRPALESFVAFRGRKPEPEALLRGHGLGYRHPA</sequence>
<keyword evidence="5 9" id="KW-0862">Zinc</keyword>
<dbReference type="RefSeq" id="WP_008438717.1">
    <property type="nucleotide sequence ID" value="NZ_LVJS01000041.1"/>
</dbReference>
<evidence type="ECO:0000256" key="9">
    <source>
        <dbReference type="RuleBase" id="RU003435"/>
    </source>
</evidence>
<gene>
    <name evidence="12" type="ORF">RHOFW104T7_12425</name>
</gene>
<dbReference type="InterPro" id="IPR045666">
    <property type="entry name" value="OpdA_N"/>
</dbReference>
<dbReference type="eggNOG" id="COG0339">
    <property type="taxonomic scope" value="Bacteria"/>
</dbReference>
<dbReference type="PANTHER" id="PTHR11804">
    <property type="entry name" value="PROTEASE M3 THIMET OLIGOPEPTIDASE-RELATED"/>
    <property type="match status" value="1"/>
</dbReference>
<dbReference type="EMBL" id="LVJS01000041">
    <property type="protein sequence ID" value="KZC23730.1"/>
    <property type="molecule type" value="Genomic_DNA"/>
</dbReference>
<dbReference type="EC" id="3.4.24.70" evidence="8"/>
<evidence type="ECO:0000256" key="2">
    <source>
        <dbReference type="ARBA" id="ARBA00022670"/>
    </source>
</evidence>
<keyword evidence="2 9" id="KW-0645">Protease</keyword>
<evidence type="ECO:0000256" key="5">
    <source>
        <dbReference type="ARBA" id="ARBA00022833"/>
    </source>
</evidence>
<dbReference type="Gene3D" id="3.40.390.10">
    <property type="entry name" value="Collagenase (Catalytic Domain)"/>
    <property type="match status" value="1"/>
</dbReference>
<organism evidence="12 13">
    <name type="scientific">Rhodanobacter thiooxydans</name>
    <dbReference type="NCBI Taxonomy" id="416169"/>
    <lineage>
        <taxon>Bacteria</taxon>
        <taxon>Pseudomonadati</taxon>
        <taxon>Pseudomonadota</taxon>
        <taxon>Gammaproteobacteria</taxon>
        <taxon>Lysobacterales</taxon>
        <taxon>Rhodanobacteraceae</taxon>
        <taxon>Rhodanobacter</taxon>
    </lineage>
</organism>
<dbReference type="SUPFAM" id="SSF55486">
    <property type="entry name" value="Metalloproteases ('zincins'), catalytic domain"/>
    <property type="match status" value="1"/>
</dbReference>
<keyword evidence="3 9" id="KW-0479">Metal-binding</keyword>
<dbReference type="Gene3D" id="1.10.1370.40">
    <property type="match status" value="1"/>
</dbReference>
<comment type="catalytic activity">
    <reaction evidence="7">
        <text>Hydrolysis of oligopeptides, with broad specificity. Gly or Ala commonly occur as P1 or P1' residues, but more distant residues are also important, as is shown by the fact that Z-Gly-Pro-Gly-|-Gly-Pro-Ala is cleaved, but not Z-(Gly)(5).</text>
        <dbReference type="EC" id="3.4.24.70"/>
    </reaction>
</comment>
<dbReference type="CDD" id="cd06456">
    <property type="entry name" value="M3A_DCP"/>
    <property type="match status" value="1"/>
</dbReference>
<evidence type="ECO:0000313" key="12">
    <source>
        <dbReference type="EMBL" id="KZC23730.1"/>
    </source>
</evidence>
<dbReference type="InterPro" id="IPR024077">
    <property type="entry name" value="Neurolysin/TOP_dom2"/>
</dbReference>
<dbReference type="GO" id="GO:0046872">
    <property type="term" value="F:metal ion binding"/>
    <property type="evidence" value="ECO:0007669"/>
    <property type="project" value="UniProtKB-UniRule"/>
</dbReference>
<evidence type="ECO:0000256" key="7">
    <source>
        <dbReference type="ARBA" id="ARBA00024603"/>
    </source>
</evidence>
<dbReference type="InterPro" id="IPR034005">
    <property type="entry name" value="M3A_DCP"/>
</dbReference>
<dbReference type="InterPro" id="IPR001567">
    <property type="entry name" value="Pept_M3A_M3B_dom"/>
</dbReference>
<accession>A0A154QIA6</accession>
<dbReference type="GO" id="GO:0004222">
    <property type="term" value="F:metalloendopeptidase activity"/>
    <property type="evidence" value="ECO:0007669"/>
    <property type="project" value="UniProtKB-EC"/>
</dbReference>
<evidence type="ECO:0000256" key="8">
    <source>
        <dbReference type="ARBA" id="ARBA00026100"/>
    </source>
</evidence>
<keyword evidence="4 9" id="KW-0378">Hydrolase</keyword>
<proteinExistence type="inferred from homology"/>
<keyword evidence="6 9" id="KW-0482">Metalloprotease</keyword>
<dbReference type="InterPro" id="IPR024079">
    <property type="entry name" value="MetalloPept_cat_dom_sf"/>
</dbReference>
<feature type="domain" description="Peptidase M3A/M3B catalytic" evidence="10">
    <location>
        <begin position="224"/>
        <end position="683"/>
    </location>
</feature>